<dbReference type="Gene3D" id="3.40.630.30">
    <property type="match status" value="1"/>
</dbReference>
<evidence type="ECO:0000313" key="3">
    <source>
        <dbReference type="Proteomes" id="UP000182826"/>
    </source>
</evidence>
<accession>A0A1J7CEP2</accession>
<evidence type="ECO:0000313" key="2">
    <source>
        <dbReference type="EMBL" id="OIV40000.1"/>
    </source>
</evidence>
<sequence length="154" mass="17699">MDMLIVKYTPLFKENCIEIFKSNLPKFFAPEELELFKSFLDQDTEDHYYVIMEDNRAVGCGGIFLDKKTDEAGLSWGMVHNAYHLKGIGKILTEYRINLLKKLYPSKTYKIDTSQHTAGFYEKKGFRTVTIIPDGFGKGIDQYVMKMDAGISET</sequence>
<feature type="domain" description="N-acetyltransferase" evidence="1">
    <location>
        <begin position="3"/>
        <end position="150"/>
    </location>
</feature>
<dbReference type="PROSITE" id="PS51186">
    <property type="entry name" value="GNAT"/>
    <property type="match status" value="1"/>
</dbReference>
<gene>
    <name evidence="2" type="ORF">BKM63_21615</name>
</gene>
<organism evidence="2 3">
    <name type="scientific">Flavobacterium johnsoniae</name>
    <name type="common">Cytophaga johnsonae</name>
    <dbReference type="NCBI Taxonomy" id="986"/>
    <lineage>
        <taxon>Bacteria</taxon>
        <taxon>Pseudomonadati</taxon>
        <taxon>Bacteroidota</taxon>
        <taxon>Flavobacteriia</taxon>
        <taxon>Flavobacteriales</taxon>
        <taxon>Flavobacteriaceae</taxon>
        <taxon>Flavobacterium</taxon>
    </lineage>
</organism>
<dbReference type="Proteomes" id="UP000182826">
    <property type="component" value="Unassembled WGS sequence"/>
</dbReference>
<dbReference type="Pfam" id="PF13673">
    <property type="entry name" value="Acetyltransf_10"/>
    <property type="match status" value="1"/>
</dbReference>
<dbReference type="AlphaFoldDB" id="A0A1J7CEP2"/>
<dbReference type="GO" id="GO:0016747">
    <property type="term" value="F:acyltransferase activity, transferring groups other than amino-acyl groups"/>
    <property type="evidence" value="ECO:0007669"/>
    <property type="project" value="InterPro"/>
</dbReference>
<protein>
    <recommendedName>
        <fullName evidence="1">N-acetyltransferase domain-containing protein</fullName>
    </recommendedName>
</protein>
<keyword evidence="3" id="KW-1185">Reference proteome</keyword>
<comment type="caution">
    <text evidence="2">The sequence shown here is derived from an EMBL/GenBank/DDBJ whole genome shotgun (WGS) entry which is preliminary data.</text>
</comment>
<dbReference type="CDD" id="cd04301">
    <property type="entry name" value="NAT_SF"/>
    <property type="match status" value="1"/>
</dbReference>
<evidence type="ECO:0000259" key="1">
    <source>
        <dbReference type="PROSITE" id="PS51186"/>
    </source>
</evidence>
<dbReference type="EMBL" id="MLFK01000011">
    <property type="protein sequence ID" value="OIV40000.1"/>
    <property type="molecule type" value="Genomic_DNA"/>
</dbReference>
<dbReference type="InterPro" id="IPR016181">
    <property type="entry name" value="Acyl_CoA_acyltransferase"/>
</dbReference>
<proteinExistence type="predicted"/>
<dbReference type="InterPro" id="IPR000182">
    <property type="entry name" value="GNAT_dom"/>
</dbReference>
<name>A0A1J7CEP2_FLAJO</name>
<dbReference type="SUPFAM" id="SSF55729">
    <property type="entry name" value="Acyl-CoA N-acyltransferases (Nat)"/>
    <property type="match status" value="1"/>
</dbReference>
<reference evidence="2 3" key="1">
    <citation type="submission" date="2016-10" db="EMBL/GenBank/DDBJ databases">
        <title>Draft Genome Sequence of Rhizobacteria Flavobacterium johnsoniae CI04.</title>
        <authorList>
            <person name="Bravo J.I."/>
            <person name="Lozano G.L."/>
            <person name="Handelsman J."/>
        </authorList>
    </citation>
    <scope>NUCLEOTIDE SEQUENCE [LARGE SCALE GENOMIC DNA]</scope>
    <source>
        <strain evidence="2 3">CI04</strain>
    </source>
</reference>